<proteinExistence type="predicted"/>
<dbReference type="InterPro" id="IPR002631">
    <property type="entry name" value="Plasmid_rep_OBD"/>
</dbReference>
<dbReference type="GO" id="GO:0003916">
    <property type="term" value="F:DNA topoisomerase activity"/>
    <property type="evidence" value="ECO:0007669"/>
    <property type="project" value="InterPro"/>
</dbReference>
<dbReference type="OrthoDB" id="2288493at2"/>
<feature type="domain" description="Helicase superfamily 3 single-stranded DNA/RNA virus" evidence="1">
    <location>
        <begin position="212"/>
        <end position="283"/>
    </location>
</feature>
<dbReference type="EMBL" id="NGKB01000016">
    <property type="protein sequence ID" value="RSU10795.1"/>
    <property type="molecule type" value="Genomic_DNA"/>
</dbReference>
<dbReference type="AlphaFoldDB" id="A0A430ARW5"/>
<dbReference type="Gene3D" id="3.40.50.300">
    <property type="entry name" value="P-loop containing nucleotide triphosphate hydrolases"/>
    <property type="match status" value="1"/>
</dbReference>
<dbReference type="RefSeq" id="WP_126795935.1">
    <property type="nucleotide sequence ID" value="NZ_CP060720.1"/>
</dbReference>
<dbReference type="InterPro" id="IPR027417">
    <property type="entry name" value="P-loop_NTPase"/>
</dbReference>
<protein>
    <submittedName>
        <fullName evidence="3">Uncharacterized protein</fullName>
    </submittedName>
</protein>
<dbReference type="Proteomes" id="UP000288028">
    <property type="component" value="Unassembled WGS sequence"/>
</dbReference>
<sequence>MSTKRKRERNMMYVQKFKYLPFENLEEVIKCIETKIKPTEFAAIIHDKDEKDDGSLKDEHIHVMLHFENARSIENIAKLLKDKPQSIQKWDKKLETGYSYLIHETENSKHQHQYDPKEVTANFNYLKRIEKIRKSIENNNSKKKKEKIKIDELLDLLLKGKISKDKLEASLNGSELAKYHRQIEVVDKKREQRRSDRWIKARETEGAQSKTIWVFGSAGTGKTQLAKKRAEKESGSYYIGGSSNDPFQNYIDENIVILDELRPNDFEYSDLLRMFDPHNFRICAPSRYQNKNLTVHTFIVTTPYSPKDFFKKIIKIKGKNFDSEIDTFFQLARRLDEVIHITQKENRKLTYDKKLDDFI</sequence>
<dbReference type="SUPFAM" id="SSF52540">
    <property type="entry name" value="P-loop containing nucleoside triphosphate hydrolases"/>
    <property type="match status" value="1"/>
</dbReference>
<dbReference type="GeneID" id="95579409"/>
<evidence type="ECO:0000313" key="4">
    <source>
        <dbReference type="Proteomes" id="UP000288028"/>
    </source>
</evidence>
<dbReference type="GO" id="GO:0003724">
    <property type="term" value="F:RNA helicase activity"/>
    <property type="evidence" value="ECO:0007669"/>
    <property type="project" value="InterPro"/>
</dbReference>
<dbReference type="Pfam" id="PF01719">
    <property type="entry name" value="Rep_OBD"/>
    <property type="match status" value="1"/>
</dbReference>
<reference evidence="3 4" key="1">
    <citation type="submission" date="2017-05" db="EMBL/GenBank/DDBJ databases">
        <title>Vagococcus spp. assemblies.</title>
        <authorList>
            <person name="Gulvik C.A."/>
        </authorList>
    </citation>
    <scope>NUCLEOTIDE SEQUENCE [LARGE SCALE GENOMIC DNA]</scope>
    <source>
        <strain evidence="3 4">SS1714</strain>
    </source>
</reference>
<dbReference type="Pfam" id="PF00910">
    <property type="entry name" value="RNA_helicase"/>
    <property type="match status" value="1"/>
</dbReference>
<dbReference type="GO" id="GO:0003723">
    <property type="term" value="F:RNA binding"/>
    <property type="evidence" value="ECO:0007669"/>
    <property type="project" value="InterPro"/>
</dbReference>
<name>A0A430ARW5_9ENTE</name>
<organism evidence="3 4">
    <name type="scientific">Vagococcus carniphilus</name>
    <dbReference type="NCBI Taxonomy" id="218144"/>
    <lineage>
        <taxon>Bacteria</taxon>
        <taxon>Bacillati</taxon>
        <taxon>Bacillota</taxon>
        <taxon>Bacilli</taxon>
        <taxon>Lactobacillales</taxon>
        <taxon>Enterococcaceae</taxon>
        <taxon>Vagococcus</taxon>
    </lineage>
</organism>
<evidence type="ECO:0000313" key="3">
    <source>
        <dbReference type="EMBL" id="RSU10795.1"/>
    </source>
</evidence>
<dbReference type="GO" id="GO:0005727">
    <property type="term" value="C:extrachromosomal circular DNA"/>
    <property type="evidence" value="ECO:0007669"/>
    <property type="project" value="InterPro"/>
</dbReference>
<dbReference type="InterPro" id="IPR000605">
    <property type="entry name" value="Helicase_SF3_ssDNA/RNA_vir"/>
</dbReference>
<gene>
    <name evidence="3" type="ORF">CBF28_12910</name>
</gene>
<evidence type="ECO:0000259" key="2">
    <source>
        <dbReference type="Pfam" id="PF01719"/>
    </source>
</evidence>
<dbReference type="GO" id="GO:0003677">
    <property type="term" value="F:DNA binding"/>
    <property type="evidence" value="ECO:0007669"/>
    <property type="project" value="InterPro"/>
</dbReference>
<feature type="domain" description="Plasmid replication protein origin binding" evidence="2">
    <location>
        <begin position="4"/>
        <end position="123"/>
    </location>
</feature>
<comment type="caution">
    <text evidence="3">The sequence shown here is derived from an EMBL/GenBank/DDBJ whole genome shotgun (WGS) entry which is preliminary data.</text>
</comment>
<evidence type="ECO:0000259" key="1">
    <source>
        <dbReference type="Pfam" id="PF00910"/>
    </source>
</evidence>
<dbReference type="Gene3D" id="3.40.1310.30">
    <property type="match status" value="1"/>
</dbReference>
<dbReference type="GO" id="GO:0006260">
    <property type="term" value="P:DNA replication"/>
    <property type="evidence" value="ECO:0007669"/>
    <property type="project" value="InterPro"/>
</dbReference>
<keyword evidence="4" id="KW-1185">Reference proteome</keyword>
<accession>A0A430ARW5</accession>